<dbReference type="RefSeq" id="WP_133585642.1">
    <property type="nucleotide sequence ID" value="NZ_SNYV01000016.1"/>
</dbReference>
<feature type="domain" description="Protein FecR C-terminal" evidence="3">
    <location>
        <begin position="318"/>
        <end position="385"/>
    </location>
</feature>
<dbReference type="OrthoDB" id="695864at2"/>
<feature type="domain" description="FecR protein" evidence="2">
    <location>
        <begin position="181"/>
        <end position="276"/>
    </location>
</feature>
<keyword evidence="5" id="KW-1185">Reference proteome</keyword>
<dbReference type="Proteomes" id="UP000295292">
    <property type="component" value="Unassembled WGS sequence"/>
</dbReference>
<evidence type="ECO:0000259" key="2">
    <source>
        <dbReference type="Pfam" id="PF04773"/>
    </source>
</evidence>
<organism evidence="4 5">
    <name type="scientific">Sphingobacterium yanglingense</name>
    <dbReference type="NCBI Taxonomy" id="1437280"/>
    <lineage>
        <taxon>Bacteria</taxon>
        <taxon>Pseudomonadati</taxon>
        <taxon>Bacteroidota</taxon>
        <taxon>Sphingobacteriia</taxon>
        <taxon>Sphingobacteriales</taxon>
        <taxon>Sphingobacteriaceae</taxon>
        <taxon>Sphingobacterium</taxon>
    </lineage>
</organism>
<name>A0A4R6WE59_9SPHI</name>
<gene>
    <name evidence="4" type="ORF">CLV99_3430</name>
</gene>
<keyword evidence="1" id="KW-0472">Membrane</keyword>
<evidence type="ECO:0000259" key="3">
    <source>
        <dbReference type="Pfam" id="PF16344"/>
    </source>
</evidence>
<protein>
    <submittedName>
        <fullName evidence="4">FecR family protein</fullName>
    </submittedName>
</protein>
<accession>A0A4R6WE59</accession>
<reference evidence="4 5" key="1">
    <citation type="submission" date="2019-03" db="EMBL/GenBank/DDBJ databases">
        <title>Genomic Encyclopedia of Archaeal and Bacterial Type Strains, Phase II (KMG-II): from individual species to whole genera.</title>
        <authorList>
            <person name="Goeker M."/>
        </authorList>
    </citation>
    <scope>NUCLEOTIDE SEQUENCE [LARGE SCALE GENOMIC DNA]</scope>
    <source>
        <strain evidence="4 5">DSM 28353</strain>
    </source>
</reference>
<dbReference type="PANTHER" id="PTHR30273">
    <property type="entry name" value="PERIPLASMIC SIGNAL SENSOR AND SIGMA FACTOR ACTIVATOR FECR-RELATED"/>
    <property type="match status" value="1"/>
</dbReference>
<evidence type="ECO:0000313" key="4">
    <source>
        <dbReference type="EMBL" id="TDQ75736.1"/>
    </source>
</evidence>
<dbReference type="Gene3D" id="3.55.50.30">
    <property type="match status" value="1"/>
</dbReference>
<dbReference type="EMBL" id="SNYV01000016">
    <property type="protein sequence ID" value="TDQ75736.1"/>
    <property type="molecule type" value="Genomic_DNA"/>
</dbReference>
<keyword evidence="1" id="KW-1133">Transmembrane helix</keyword>
<sequence length="388" mass="43509">MNELRLKLLLVKYADNTISKSELVELLAELNRGDLDYISNLVEDYEPDALDGLFEFTDSPHFDQEQGFYRLKRNLNLNKAKTKRIVVKIISGIAASLLIALGIYIFYAAPSETLDSLADADITLPDENHATVTLVDHTKYSLLHTPKEILAKEGIQVIRDQDGKAVFKISETDEPELNYRKIKAAKGMDAKVLLFDGTAVLLNSSSSLTYPSRFLNSGRSVVIEGEGFFEVAHNALQPFVVSAGISHIKVLGTTFNVATNIVDNKVLTTLVSGSVEVSTNWDKVRIKPGMQSVSDNLSGELSHKEVLIQDVLAWKEGYFRFNRDDIATVLDKIKNWYEITDYEIRGKSKDHFTGSIKRTQKLSDILKQLEKISNYKFKIVGRRVVAMS</sequence>
<keyword evidence="1" id="KW-0812">Transmembrane</keyword>
<evidence type="ECO:0000313" key="5">
    <source>
        <dbReference type="Proteomes" id="UP000295292"/>
    </source>
</evidence>
<proteinExistence type="predicted"/>
<evidence type="ECO:0000256" key="1">
    <source>
        <dbReference type="SAM" id="Phobius"/>
    </source>
</evidence>
<dbReference type="InterPro" id="IPR012373">
    <property type="entry name" value="Ferrdict_sens_TM"/>
</dbReference>
<dbReference type="GO" id="GO:0016989">
    <property type="term" value="F:sigma factor antagonist activity"/>
    <property type="evidence" value="ECO:0007669"/>
    <property type="project" value="TreeGrafter"/>
</dbReference>
<feature type="transmembrane region" description="Helical" evidence="1">
    <location>
        <begin position="85"/>
        <end position="107"/>
    </location>
</feature>
<dbReference type="Gene3D" id="2.60.120.1440">
    <property type="match status" value="1"/>
</dbReference>
<dbReference type="AlphaFoldDB" id="A0A4R6WE59"/>
<comment type="caution">
    <text evidence="4">The sequence shown here is derived from an EMBL/GenBank/DDBJ whole genome shotgun (WGS) entry which is preliminary data.</text>
</comment>
<dbReference type="InterPro" id="IPR032508">
    <property type="entry name" value="FecR_C"/>
</dbReference>
<dbReference type="Pfam" id="PF04773">
    <property type="entry name" value="FecR"/>
    <property type="match status" value="1"/>
</dbReference>
<dbReference type="PANTHER" id="PTHR30273:SF2">
    <property type="entry name" value="PROTEIN FECR"/>
    <property type="match status" value="1"/>
</dbReference>
<dbReference type="InterPro" id="IPR006860">
    <property type="entry name" value="FecR"/>
</dbReference>
<dbReference type="Pfam" id="PF16344">
    <property type="entry name" value="FecR_C"/>
    <property type="match status" value="1"/>
</dbReference>